<feature type="transmembrane region" description="Helical" evidence="10">
    <location>
        <begin position="36"/>
        <end position="58"/>
    </location>
</feature>
<feature type="transmembrane region" description="Helical" evidence="10">
    <location>
        <begin position="12"/>
        <end position="29"/>
    </location>
</feature>
<evidence type="ECO:0000256" key="10">
    <source>
        <dbReference type="SAM" id="Phobius"/>
    </source>
</evidence>
<name>A0A7W7A9C1_9SPHN</name>
<dbReference type="SUPFAM" id="SSF51735">
    <property type="entry name" value="NAD(P)-binding Rossmann-fold domains"/>
    <property type="match status" value="1"/>
</dbReference>
<feature type="transmembrane region" description="Helical" evidence="10">
    <location>
        <begin position="101"/>
        <end position="123"/>
    </location>
</feature>
<evidence type="ECO:0000256" key="6">
    <source>
        <dbReference type="ARBA" id="ARBA00022958"/>
    </source>
</evidence>
<keyword evidence="4" id="KW-0633">Potassium transport</keyword>
<dbReference type="AlphaFoldDB" id="A0A7W7A9C1"/>
<dbReference type="GO" id="GO:0015297">
    <property type="term" value="F:antiporter activity"/>
    <property type="evidence" value="ECO:0007669"/>
    <property type="project" value="UniProtKB-KW"/>
</dbReference>
<proteinExistence type="predicted"/>
<dbReference type="Gene3D" id="3.40.50.720">
    <property type="entry name" value="NAD(P)-binding Rossmann-like Domain"/>
    <property type="match status" value="1"/>
</dbReference>
<gene>
    <name evidence="12" type="ORF">GGR37_000455</name>
</gene>
<dbReference type="PANTHER" id="PTHR46157">
    <property type="entry name" value="K(+) EFFLUX ANTIPORTER 3, CHLOROPLASTIC"/>
    <property type="match status" value="1"/>
</dbReference>
<keyword evidence="5 10" id="KW-0812">Transmembrane</keyword>
<dbReference type="GO" id="GO:0006813">
    <property type="term" value="P:potassium ion transport"/>
    <property type="evidence" value="ECO:0007669"/>
    <property type="project" value="UniProtKB-KW"/>
</dbReference>
<keyword evidence="8" id="KW-0406">Ion transport</keyword>
<feature type="transmembrane region" description="Helical" evidence="10">
    <location>
        <begin position="164"/>
        <end position="186"/>
    </location>
</feature>
<dbReference type="FunFam" id="3.40.50.720:FF:000036">
    <property type="entry name" value="Glutathione-regulated potassium-efflux system protein KefB"/>
    <property type="match status" value="1"/>
</dbReference>
<dbReference type="Pfam" id="PF02254">
    <property type="entry name" value="TrkA_N"/>
    <property type="match status" value="1"/>
</dbReference>
<comment type="caution">
    <text evidence="12">The sequence shown here is derived from an EMBL/GenBank/DDBJ whole genome shotgun (WGS) entry which is preliminary data.</text>
</comment>
<feature type="transmembrane region" description="Helical" evidence="10">
    <location>
        <begin position="252"/>
        <end position="271"/>
    </location>
</feature>
<dbReference type="RefSeq" id="WP_144901983.1">
    <property type="nucleotide sequence ID" value="NZ_JACHOA010000001.1"/>
</dbReference>
<evidence type="ECO:0000256" key="1">
    <source>
        <dbReference type="ARBA" id="ARBA00004127"/>
    </source>
</evidence>
<dbReference type="Gene3D" id="1.20.1530.20">
    <property type="match status" value="1"/>
</dbReference>
<protein>
    <submittedName>
        <fullName evidence="12">CPA2 family monovalent cation:H+ antiporter-2</fullName>
    </submittedName>
</protein>
<keyword evidence="3" id="KW-0050">Antiport</keyword>
<comment type="subcellular location">
    <subcellularLocation>
        <location evidence="1">Endomembrane system</location>
        <topology evidence="1">Multi-pass membrane protein</topology>
    </subcellularLocation>
</comment>
<feature type="transmembrane region" description="Helical" evidence="10">
    <location>
        <begin position="70"/>
        <end position="89"/>
    </location>
</feature>
<dbReference type="Pfam" id="PF00999">
    <property type="entry name" value="Na_H_Exchanger"/>
    <property type="match status" value="1"/>
</dbReference>
<dbReference type="PROSITE" id="PS51201">
    <property type="entry name" value="RCK_N"/>
    <property type="match status" value="1"/>
</dbReference>
<dbReference type="InterPro" id="IPR038770">
    <property type="entry name" value="Na+/solute_symporter_sf"/>
</dbReference>
<evidence type="ECO:0000256" key="9">
    <source>
        <dbReference type="ARBA" id="ARBA00023136"/>
    </source>
</evidence>
<keyword evidence="6" id="KW-0630">Potassium</keyword>
<accession>A0A7W7A9C1</accession>
<feature type="domain" description="RCK N-terminal" evidence="11">
    <location>
        <begin position="416"/>
        <end position="533"/>
    </location>
</feature>
<evidence type="ECO:0000256" key="7">
    <source>
        <dbReference type="ARBA" id="ARBA00022989"/>
    </source>
</evidence>
<dbReference type="GO" id="GO:0012505">
    <property type="term" value="C:endomembrane system"/>
    <property type="evidence" value="ECO:0007669"/>
    <property type="project" value="UniProtKB-SubCell"/>
</dbReference>
<dbReference type="InterPro" id="IPR036291">
    <property type="entry name" value="NAD(P)-bd_dom_sf"/>
</dbReference>
<keyword evidence="7 10" id="KW-1133">Transmembrane helix</keyword>
<evidence type="ECO:0000256" key="2">
    <source>
        <dbReference type="ARBA" id="ARBA00022448"/>
    </source>
</evidence>
<feature type="transmembrane region" description="Helical" evidence="10">
    <location>
        <begin position="198"/>
        <end position="216"/>
    </location>
</feature>
<dbReference type="Proteomes" id="UP000538566">
    <property type="component" value="Unassembled WGS sequence"/>
</dbReference>
<dbReference type="GO" id="GO:1902600">
    <property type="term" value="P:proton transmembrane transport"/>
    <property type="evidence" value="ECO:0007669"/>
    <property type="project" value="InterPro"/>
</dbReference>
<dbReference type="EMBL" id="JACHOA010000001">
    <property type="protein sequence ID" value="MBB4612209.1"/>
    <property type="molecule type" value="Genomic_DNA"/>
</dbReference>
<feature type="transmembrane region" description="Helical" evidence="10">
    <location>
        <begin position="283"/>
        <end position="303"/>
    </location>
</feature>
<dbReference type="InterPro" id="IPR006153">
    <property type="entry name" value="Cation/H_exchanger_TM"/>
</dbReference>
<keyword evidence="9 10" id="KW-0472">Membrane</keyword>
<evidence type="ECO:0000259" key="11">
    <source>
        <dbReference type="PROSITE" id="PS51201"/>
    </source>
</evidence>
<dbReference type="InterPro" id="IPR003148">
    <property type="entry name" value="RCK_N"/>
</dbReference>
<evidence type="ECO:0000313" key="12">
    <source>
        <dbReference type="EMBL" id="MBB4612209.1"/>
    </source>
</evidence>
<reference evidence="12 13" key="1">
    <citation type="submission" date="2020-08" db="EMBL/GenBank/DDBJ databases">
        <title>Genomic Encyclopedia of Type Strains, Phase IV (KMG-IV): sequencing the most valuable type-strain genomes for metagenomic binning, comparative biology and taxonomic classification.</title>
        <authorList>
            <person name="Goeker M."/>
        </authorList>
    </citation>
    <scope>NUCLEOTIDE SEQUENCE [LARGE SCALE GENOMIC DNA]</scope>
    <source>
        <strain evidence="12 13">DSM 17507</strain>
    </source>
</reference>
<keyword evidence="13" id="KW-1185">Reference proteome</keyword>
<evidence type="ECO:0000256" key="3">
    <source>
        <dbReference type="ARBA" id="ARBA00022449"/>
    </source>
</evidence>
<dbReference type="GO" id="GO:0016020">
    <property type="term" value="C:membrane"/>
    <property type="evidence" value="ECO:0007669"/>
    <property type="project" value="InterPro"/>
</dbReference>
<keyword evidence="2" id="KW-0813">Transport</keyword>
<feature type="transmembrane region" description="Helical" evidence="10">
    <location>
        <begin position="129"/>
        <end position="152"/>
    </location>
</feature>
<evidence type="ECO:0000313" key="13">
    <source>
        <dbReference type="Proteomes" id="UP000538566"/>
    </source>
</evidence>
<evidence type="ECO:0000256" key="8">
    <source>
        <dbReference type="ARBA" id="ARBA00023065"/>
    </source>
</evidence>
<feature type="transmembrane region" description="Helical" evidence="10">
    <location>
        <begin position="309"/>
        <end position="328"/>
    </location>
</feature>
<evidence type="ECO:0000256" key="4">
    <source>
        <dbReference type="ARBA" id="ARBA00022538"/>
    </source>
</evidence>
<dbReference type="PANTHER" id="PTHR46157:SF4">
    <property type="entry name" value="K(+) EFFLUX ANTIPORTER 3, CHLOROPLASTIC"/>
    <property type="match status" value="1"/>
</dbReference>
<organism evidence="12 13">
    <name type="scientific">Novosphingobium taihuense</name>
    <dbReference type="NCBI Taxonomy" id="260085"/>
    <lineage>
        <taxon>Bacteria</taxon>
        <taxon>Pseudomonadati</taxon>
        <taxon>Pseudomonadota</taxon>
        <taxon>Alphaproteobacteria</taxon>
        <taxon>Sphingomonadales</taxon>
        <taxon>Sphingomonadaceae</taxon>
        <taxon>Novosphingobium</taxon>
    </lineage>
</organism>
<sequence length="598" mass="62968">MAGNLEPTTALSDALVILGAAGIVIPAFARFRITPIIGFILVGLVVGPFGLGALVPQYPWLYHITISDPAAIAPFAEFGIILLLFEIGLELSFNRLWDMRRLVFGLGAMELGVSALLLSGVLLATGLQISGAFGLGLALALSSTALVLPIAGTHGPVGRAALSMLLFEDIALVPIIFILGAMGPVAAHSDGPTLGETLLYGGIVVAVLLVGGRLLLPRLFAQAAQTKSPELFLAATMLVVIAAALSTSLVGLSPIMGALLAGLLIAETEYHTEVEAITKPFKGLALGVFLITIGMGIDLRVVWAQIGPLTLAVVGVVVLKALVTMFALRFMGKERATALEAGILMASPSETTLIVLTTAAEASLIDRETAQFWQIVTAIGLTITPLLAKLGESWGQRVARGTADVGQNTFVEEPEGERVVVMGFGRVGRLIAEMLTVHKAPWLGIDSDPTIVRNARKDGLPVLFGNVDSEGAIARLGLDDAKAMILTMDEPVLILRMVKRLRGAHPDLPIIVRARDAAHAAALYKAGASHAVPETLESSLQLSEAVLVDLGFPMGPVIASIHEKRDEFRQKIKEEGELNSLPKLKSASLRERATGQTA</sequence>
<evidence type="ECO:0000256" key="5">
    <source>
        <dbReference type="ARBA" id="ARBA00022692"/>
    </source>
</evidence>
<dbReference type="OrthoDB" id="9781411at2"/>